<dbReference type="GO" id="GO:0000160">
    <property type="term" value="P:phosphorelay signal transduction system"/>
    <property type="evidence" value="ECO:0007669"/>
    <property type="project" value="InterPro"/>
</dbReference>
<dbReference type="SMART" id="SM00421">
    <property type="entry name" value="HTH_LUXR"/>
    <property type="match status" value="1"/>
</dbReference>
<keyword evidence="2" id="KW-0238">DNA-binding</keyword>
<dbReference type="CDD" id="cd17535">
    <property type="entry name" value="REC_NarL-like"/>
    <property type="match status" value="1"/>
</dbReference>
<dbReference type="PROSITE" id="PS50043">
    <property type="entry name" value="HTH_LUXR_2"/>
    <property type="match status" value="1"/>
</dbReference>
<dbReference type="Pfam" id="PF00196">
    <property type="entry name" value="GerE"/>
    <property type="match status" value="1"/>
</dbReference>
<dbReference type="KEGG" id="plan:A1s21148_04245"/>
<protein>
    <submittedName>
        <fullName evidence="6">Two-component system response regulator</fullName>
    </submittedName>
</protein>
<evidence type="ECO:0000313" key="7">
    <source>
        <dbReference type="Proteomes" id="UP000217144"/>
    </source>
</evidence>
<feature type="domain" description="Response regulatory" evidence="5">
    <location>
        <begin position="9"/>
        <end position="124"/>
    </location>
</feature>
<dbReference type="SMART" id="SM00448">
    <property type="entry name" value="REC"/>
    <property type="match status" value="1"/>
</dbReference>
<dbReference type="SUPFAM" id="SSF46894">
    <property type="entry name" value="C-terminal effector domain of the bipartite response regulators"/>
    <property type="match status" value="1"/>
</dbReference>
<dbReference type="RefSeq" id="WP_095671217.1">
    <property type="nucleotide sequence ID" value="NZ_CP016769.1"/>
</dbReference>
<feature type="modified residue" description="4-aspartylphosphate" evidence="3">
    <location>
        <position position="59"/>
    </location>
</feature>
<organism evidence="6 7">
    <name type="scientific">Candidatus Planktophila lacus</name>
    <dbReference type="NCBI Taxonomy" id="1884913"/>
    <lineage>
        <taxon>Bacteria</taxon>
        <taxon>Bacillati</taxon>
        <taxon>Actinomycetota</taxon>
        <taxon>Actinomycetes</taxon>
        <taxon>Candidatus Nanopelagicales</taxon>
        <taxon>Candidatus Nanopelagicaceae</taxon>
        <taxon>Candidatus Planktophila</taxon>
    </lineage>
</organism>
<dbReference type="GO" id="GO:0003677">
    <property type="term" value="F:DNA binding"/>
    <property type="evidence" value="ECO:0007669"/>
    <property type="project" value="UniProtKB-KW"/>
</dbReference>
<keyword evidence="1 3" id="KW-0597">Phosphoprotein</keyword>
<dbReference type="InterPro" id="IPR039420">
    <property type="entry name" value="WalR-like"/>
</dbReference>
<dbReference type="InterPro" id="IPR058245">
    <property type="entry name" value="NreC/VraR/RcsB-like_REC"/>
</dbReference>
<sequence length="208" mass="22096">MNDAVAPPRILVVDDHSAVRAGLARAIEEAQMVCCATAASKSEAMAQLAHTNPDAIVVDLNLPDGSGLDLIRWARKNSKEIAIVMLTMSDSESDLIAAMSAGASGFVKKSAPLAELISVLKRALIAPNSFTASDIVSALKTTSAAKLLTQREVEVLRAIAGVGDIRELAKRLYISESTFKTHLTSIYRKLEVSNRLAAIRVGIESGII</sequence>
<reference evidence="6 7" key="1">
    <citation type="submission" date="2016-07" db="EMBL/GenBank/DDBJ databases">
        <title>High microdiversification within the ubiquitous acI lineage of Actinobacteria.</title>
        <authorList>
            <person name="Neuenschwander S.M."/>
            <person name="Salcher M."/>
            <person name="Ghai R."/>
            <person name="Pernthaler J."/>
        </authorList>
    </citation>
    <scope>NUCLEOTIDE SEQUENCE [LARGE SCALE GENOMIC DNA]</scope>
    <source>
        <strain evidence="6">MMS-21-148</strain>
    </source>
</reference>
<dbReference type="AlphaFoldDB" id="A0AAD0E3L0"/>
<dbReference type="PRINTS" id="PR00038">
    <property type="entry name" value="HTHLUXR"/>
</dbReference>
<dbReference type="InterPro" id="IPR016032">
    <property type="entry name" value="Sig_transdc_resp-reg_C-effctor"/>
</dbReference>
<dbReference type="InterPro" id="IPR000792">
    <property type="entry name" value="Tscrpt_reg_LuxR_C"/>
</dbReference>
<dbReference type="Pfam" id="PF00072">
    <property type="entry name" value="Response_reg"/>
    <property type="match status" value="1"/>
</dbReference>
<dbReference type="InterPro" id="IPR001789">
    <property type="entry name" value="Sig_transdc_resp-reg_receiver"/>
</dbReference>
<evidence type="ECO:0000259" key="5">
    <source>
        <dbReference type="PROSITE" id="PS50110"/>
    </source>
</evidence>
<dbReference type="PANTHER" id="PTHR43214">
    <property type="entry name" value="TWO-COMPONENT RESPONSE REGULATOR"/>
    <property type="match status" value="1"/>
</dbReference>
<dbReference type="CDD" id="cd06170">
    <property type="entry name" value="LuxR_C_like"/>
    <property type="match status" value="1"/>
</dbReference>
<feature type="domain" description="HTH luxR-type" evidence="4">
    <location>
        <begin position="141"/>
        <end position="206"/>
    </location>
</feature>
<dbReference type="SUPFAM" id="SSF52172">
    <property type="entry name" value="CheY-like"/>
    <property type="match status" value="1"/>
</dbReference>
<keyword evidence="7" id="KW-1185">Reference proteome</keyword>
<dbReference type="EMBL" id="CP016769">
    <property type="protein sequence ID" value="ASY10729.1"/>
    <property type="molecule type" value="Genomic_DNA"/>
</dbReference>
<proteinExistence type="predicted"/>
<dbReference type="Proteomes" id="UP000217144">
    <property type="component" value="Chromosome"/>
</dbReference>
<evidence type="ECO:0000256" key="1">
    <source>
        <dbReference type="ARBA" id="ARBA00022553"/>
    </source>
</evidence>
<name>A0AAD0E3L0_9ACTN</name>
<evidence type="ECO:0000313" key="6">
    <source>
        <dbReference type="EMBL" id="ASY10729.1"/>
    </source>
</evidence>
<accession>A0AAD0E3L0</accession>
<dbReference type="PROSITE" id="PS50110">
    <property type="entry name" value="RESPONSE_REGULATORY"/>
    <property type="match status" value="1"/>
</dbReference>
<gene>
    <name evidence="6" type="ORF">A1s21148_04245</name>
</gene>
<dbReference type="GO" id="GO:0006355">
    <property type="term" value="P:regulation of DNA-templated transcription"/>
    <property type="evidence" value="ECO:0007669"/>
    <property type="project" value="InterPro"/>
</dbReference>
<dbReference type="InterPro" id="IPR011006">
    <property type="entry name" value="CheY-like_superfamily"/>
</dbReference>
<dbReference type="Gene3D" id="3.40.50.2300">
    <property type="match status" value="1"/>
</dbReference>
<evidence type="ECO:0000256" key="2">
    <source>
        <dbReference type="ARBA" id="ARBA00023125"/>
    </source>
</evidence>
<evidence type="ECO:0000259" key="4">
    <source>
        <dbReference type="PROSITE" id="PS50043"/>
    </source>
</evidence>
<evidence type="ECO:0000256" key="3">
    <source>
        <dbReference type="PROSITE-ProRule" id="PRU00169"/>
    </source>
</evidence>